<feature type="domain" description="Carrier" evidence="1">
    <location>
        <begin position="74"/>
        <end position="154"/>
    </location>
</feature>
<reference evidence="2" key="1">
    <citation type="submission" date="2021-02" db="EMBL/GenBank/DDBJ databases">
        <authorList>
            <person name="Nowell W R."/>
        </authorList>
    </citation>
    <scope>NUCLEOTIDE SEQUENCE</scope>
</reference>
<dbReference type="InterPro" id="IPR001242">
    <property type="entry name" value="Condensation_dom"/>
</dbReference>
<dbReference type="Pfam" id="PF13193">
    <property type="entry name" value="AMP-binding_C"/>
    <property type="match status" value="1"/>
</dbReference>
<sequence length="678" mass="78548">WNDDYLVAYVQSSDINEEQLRQHCQSHLPPHMIPSFFIILEKLPLNQNGKIDRKLLPSPHFSSTHLTNSRELLLPTNDIEVRIHHIWCEIFKQNQISIDTNIFTIGGHSLLMMQLFHRYKTEFHLEQKQNALSISNLFQHPTIINHAQLIQQSINILHTLGDSPWFSLHLIQARASFAQERIYLDEQVRFSSKKTTINNMYVIPLLYRISSMNDHVSITRLFHAFQSVITKHNILRTALYIDTNGNIIQHCLHTKIVLNDEIKSNGFTIVNIYNDDRRYMNEIIEEILNQADLFDLSKGRVIRCHILRHSNQSQDSISYGNDDLLTENDHILISIHHAMFDGASMPIFLRDLSLAYETDDSQVGSTMNGDTFGYIDYSVHEHIIDMSLSREFWHSQLKGYNIECSLALPVDRQRSPTNQQRSGVASTAEIIFDNEISTSFLNYASSHHLTLFQLGLATFYTFLFKLTHGQTDICIGSINANRYRNELQNLIGMFVSTLPYRLEIDFNWSFNELVQHVREKCLSILEHSHYSLQNILGDNGLNQSNASFLETMFDFISGSKDMRYLSLNDTTLEQMSLQRSAAVSKFDFSLTFVYNPLSDNKRLSCSFICSHDVFEKSAVSEMGRRFEYMLEQLFPSQSRNTSMIDMSASIDKMCLILLEEVEEMELVLFHRLKNIVNE</sequence>
<dbReference type="InterPro" id="IPR045851">
    <property type="entry name" value="AMP-bd_C_sf"/>
</dbReference>
<dbReference type="InterPro" id="IPR025110">
    <property type="entry name" value="AMP-bd_C"/>
</dbReference>
<dbReference type="InterPro" id="IPR036736">
    <property type="entry name" value="ACP-like_sf"/>
</dbReference>
<protein>
    <recommendedName>
        <fullName evidence="1">Carrier domain-containing protein</fullName>
    </recommendedName>
</protein>
<evidence type="ECO:0000259" key="1">
    <source>
        <dbReference type="PROSITE" id="PS50075"/>
    </source>
</evidence>
<dbReference type="GO" id="GO:0031177">
    <property type="term" value="F:phosphopantetheine binding"/>
    <property type="evidence" value="ECO:0007669"/>
    <property type="project" value="TreeGrafter"/>
</dbReference>
<feature type="non-terminal residue" evidence="2">
    <location>
        <position position="678"/>
    </location>
</feature>
<comment type="caution">
    <text evidence="2">The sequence shown here is derived from an EMBL/GenBank/DDBJ whole genome shotgun (WGS) entry which is preliminary data.</text>
</comment>
<dbReference type="GO" id="GO:0043041">
    <property type="term" value="P:amino acid activation for nonribosomal peptide biosynthetic process"/>
    <property type="evidence" value="ECO:0007669"/>
    <property type="project" value="TreeGrafter"/>
</dbReference>
<dbReference type="Proteomes" id="UP000663844">
    <property type="component" value="Unassembled WGS sequence"/>
</dbReference>
<dbReference type="SUPFAM" id="SSF56801">
    <property type="entry name" value="Acetyl-CoA synthetase-like"/>
    <property type="match status" value="1"/>
</dbReference>
<dbReference type="AlphaFoldDB" id="A0A819YVZ5"/>
<dbReference type="Gene3D" id="1.10.1200.10">
    <property type="entry name" value="ACP-like"/>
    <property type="match status" value="1"/>
</dbReference>
<dbReference type="Gene3D" id="3.30.300.30">
    <property type="match status" value="1"/>
</dbReference>
<evidence type="ECO:0000313" key="2">
    <source>
        <dbReference type="EMBL" id="CAF4154501.1"/>
    </source>
</evidence>
<dbReference type="GO" id="GO:0044550">
    <property type="term" value="P:secondary metabolite biosynthetic process"/>
    <property type="evidence" value="ECO:0007669"/>
    <property type="project" value="TreeGrafter"/>
</dbReference>
<dbReference type="Pfam" id="PF00668">
    <property type="entry name" value="Condensation"/>
    <property type="match status" value="1"/>
</dbReference>
<dbReference type="Gene3D" id="3.30.559.10">
    <property type="entry name" value="Chloramphenicol acetyltransferase-like domain"/>
    <property type="match status" value="1"/>
</dbReference>
<dbReference type="PANTHER" id="PTHR45527">
    <property type="entry name" value="NONRIBOSOMAL PEPTIDE SYNTHETASE"/>
    <property type="match status" value="1"/>
</dbReference>
<accession>A0A819YVZ5</accession>
<proteinExistence type="predicted"/>
<feature type="non-terminal residue" evidence="2">
    <location>
        <position position="1"/>
    </location>
</feature>
<dbReference type="PROSITE" id="PS50075">
    <property type="entry name" value="CARRIER"/>
    <property type="match status" value="1"/>
</dbReference>
<dbReference type="GO" id="GO:0003824">
    <property type="term" value="F:catalytic activity"/>
    <property type="evidence" value="ECO:0007669"/>
    <property type="project" value="InterPro"/>
</dbReference>
<dbReference type="SUPFAM" id="SSF47336">
    <property type="entry name" value="ACP-like"/>
    <property type="match status" value="1"/>
</dbReference>
<name>A0A819YVZ5_9BILA</name>
<gene>
    <name evidence="2" type="ORF">OXD698_LOCUS38255</name>
</gene>
<dbReference type="GO" id="GO:0005737">
    <property type="term" value="C:cytoplasm"/>
    <property type="evidence" value="ECO:0007669"/>
    <property type="project" value="TreeGrafter"/>
</dbReference>
<evidence type="ECO:0000313" key="3">
    <source>
        <dbReference type="Proteomes" id="UP000663844"/>
    </source>
</evidence>
<dbReference type="SUPFAM" id="SSF52777">
    <property type="entry name" value="CoA-dependent acyltransferases"/>
    <property type="match status" value="2"/>
</dbReference>
<dbReference type="PANTHER" id="PTHR45527:SF1">
    <property type="entry name" value="FATTY ACID SYNTHASE"/>
    <property type="match status" value="1"/>
</dbReference>
<dbReference type="InterPro" id="IPR009081">
    <property type="entry name" value="PP-bd_ACP"/>
</dbReference>
<dbReference type="InterPro" id="IPR023213">
    <property type="entry name" value="CAT-like_dom_sf"/>
</dbReference>
<dbReference type="Pfam" id="PF00550">
    <property type="entry name" value="PP-binding"/>
    <property type="match status" value="1"/>
</dbReference>
<organism evidence="2 3">
    <name type="scientific">Adineta steineri</name>
    <dbReference type="NCBI Taxonomy" id="433720"/>
    <lineage>
        <taxon>Eukaryota</taxon>
        <taxon>Metazoa</taxon>
        <taxon>Spiralia</taxon>
        <taxon>Gnathifera</taxon>
        <taxon>Rotifera</taxon>
        <taxon>Eurotatoria</taxon>
        <taxon>Bdelloidea</taxon>
        <taxon>Adinetida</taxon>
        <taxon>Adinetidae</taxon>
        <taxon>Adineta</taxon>
    </lineage>
</organism>
<dbReference type="EMBL" id="CAJOAZ010007124">
    <property type="protein sequence ID" value="CAF4154501.1"/>
    <property type="molecule type" value="Genomic_DNA"/>
</dbReference>
<dbReference type="Gene3D" id="3.30.559.30">
    <property type="entry name" value="Nonribosomal peptide synthetase, condensation domain"/>
    <property type="match status" value="1"/>
</dbReference>